<dbReference type="InterPro" id="IPR037185">
    <property type="entry name" value="EmrE-like"/>
</dbReference>
<dbReference type="SUPFAM" id="SSF103481">
    <property type="entry name" value="Multidrug resistance efflux transporter EmrE"/>
    <property type="match status" value="1"/>
</dbReference>
<keyword evidence="1" id="KW-0812">Transmembrane</keyword>
<dbReference type="EMBL" id="JBHSPH010000005">
    <property type="protein sequence ID" value="MFC5863663.1"/>
    <property type="molecule type" value="Genomic_DNA"/>
</dbReference>
<dbReference type="Proteomes" id="UP001596091">
    <property type="component" value="Unassembled WGS sequence"/>
</dbReference>
<comment type="caution">
    <text evidence="3">The sequence shown here is derived from an EMBL/GenBank/DDBJ whole genome shotgun (WGS) entry which is preliminary data.</text>
</comment>
<protein>
    <submittedName>
        <fullName evidence="3">EamA family transporter</fullName>
    </submittedName>
</protein>
<evidence type="ECO:0000256" key="1">
    <source>
        <dbReference type="SAM" id="Phobius"/>
    </source>
</evidence>
<proteinExistence type="predicted"/>
<feature type="transmembrane region" description="Helical" evidence="1">
    <location>
        <begin position="78"/>
        <end position="99"/>
    </location>
</feature>
<name>A0ABW1EJS7_9BACT</name>
<evidence type="ECO:0000313" key="3">
    <source>
        <dbReference type="EMBL" id="MFC5863663.1"/>
    </source>
</evidence>
<keyword evidence="1" id="KW-1133">Transmembrane helix</keyword>
<reference evidence="4" key="1">
    <citation type="journal article" date="2019" name="Int. J. Syst. Evol. Microbiol.">
        <title>The Global Catalogue of Microorganisms (GCM) 10K type strain sequencing project: providing services to taxonomists for standard genome sequencing and annotation.</title>
        <authorList>
            <consortium name="The Broad Institute Genomics Platform"/>
            <consortium name="The Broad Institute Genome Sequencing Center for Infectious Disease"/>
            <person name="Wu L."/>
            <person name="Ma J."/>
        </authorList>
    </citation>
    <scope>NUCLEOTIDE SEQUENCE [LARGE SCALE GENOMIC DNA]</scope>
    <source>
        <strain evidence="4">JCM 4087</strain>
    </source>
</reference>
<gene>
    <name evidence="3" type="ORF">ACFPT7_15250</name>
</gene>
<keyword evidence="4" id="KW-1185">Reference proteome</keyword>
<feature type="domain" description="EamA" evidence="2">
    <location>
        <begin position="13"/>
        <end position="150"/>
    </location>
</feature>
<evidence type="ECO:0000313" key="4">
    <source>
        <dbReference type="Proteomes" id="UP001596091"/>
    </source>
</evidence>
<feature type="transmembrane region" description="Helical" evidence="1">
    <location>
        <begin position="12"/>
        <end position="30"/>
    </location>
</feature>
<organism evidence="3 4">
    <name type="scientific">Acidicapsa dinghuensis</name>
    <dbReference type="NCBI Taxonomy" id="2218256"/>
    <lineage>
        <taxon>Bacteria</taxon>
        <taxon>Pseudomonadati</taxon>
        <taxon>Acidobacteriota</taxon>
        <taxon>Terriglobia</taxon>
        <taxon>Terriglobales</taxon>
        <taxon>Acidobacteriaceae</taxon>
        <taxon>Acidicapsa</taxon>
    </lineage>
</organism>
<keyword evidence="1" id="KW-0472">Membrane</keyword>
<feature type="transmembrane region" description="Helical" evidence="1">
    <location>
        <begin position="105"/>
        <end position="127"/>
    </location>
</feature>
<dbReference type="Gene3D" id="1.10.3730.20">
    <property type="match status" value="1"/>
</dbReference>
<feature type="transmembrane region" description="Helical" evidence="1">
    <location>
        <begin position="45"/>
        <end position="63"/>
    </location>
</feature>
<dbReference type="RefSeq" id="WP_263339989.1">
    <property type="nucleotide sequence ID" value="NZ_JAGSYH010000005.1"/>
</dbReference>
<accession>A0ABW1EJS7</accession>
<sequence>MIEDTSRTKRPAWLLWSLATIVLWGAWGLVSKVASDGVDVYVNQLLYTVGLAPLMAFVGWTVWRRSPREAMPQRRKGVFWAFLTGILGGVGNLAFFQALVKGGEASIVAPVTALFPMVTVLLAVLLLKERVGRTQWAGLGLAFVAIYLLSA</sequence>
<evidence type="ECO:0000259" key="2">
    <source>
        <dbReference type="Pfam" id="PF00892"/>
    </source>
</evidence>
<dbReference type="InterPro" id="IPR000620">
    <property type="entry name" value="EamA_dom"/>
</dbReference>
<dbReference type="Pfam" id="PF00892">
    <property type="entry name" value="EamA"/>
    <property type="match status" value="1"/>
</dbReference>